<keyword evidence="3" id="KW-1185">Reference proteome</keyword>
<evidence type="ECO:0000313" key="3">
    <source>
        <dbReference type="Proteomes" id="UP000326170"/>
    </source>
</evidence>
<sequence length="141" mass="15757">MLVHLRQYKHEEVQFDDNRTTGESQTEDTVNPDAEDYFGTEMDELSVETWDTVEHEGDPIQRRSVTVEGVTAVSVPKEPTDEDDPDLPGKTIQLRMGGGIEHFAQTEIVEVQDEDPQATEAEGKAPEADESHGKSTMDEEP</sequence>
<dbReference type="Proteomes" id="UP000326170">
    <property type="component" value="Chromosome"/>
</dbReference>
<accession>A0A5P9P3U6</accession>
<organism evidence="2 3">
    <name type="scientific">Natronorubrum aibiense</name>
    <dbReference type="NCBI Taxonomy" id="348826"/>
    <lineage>
        <taxon>Archaea</taxon>
        <taxon>Methanobacteriati</taxon>
        <taxon>Methanobacteriota</taxon>
        <taxon>Stenosarchaea group</taxon>
        <taxon>Halobacteria</taxon>
        <taxon>Halobacteriales</taxon>
        <taxon>Natrialbaceae</taxon>
        <taxon>Natronorubrum</taxon>
    </lineage>
</organism>
<feature type="region of interest" description="Disordered" evidence="1">
    <location>
        <begin position="1"/>
        <end position="32"/>
    </location>
</feature>
<feature type="compositionally biased region" description="Basic and acidic residues" evidence="1">
    <location>
        <begin position="121"/>
        <end position="141"/>
    </location>
</feature>
<evidence type="ECO:0000256" key="1">
    <source>
        <dbReference type="SAM" id="MobiDB-lite"/>
    </source>
</evidence>
<evidence type="ECO:0000313" key="2">
    <source>
        <dbReference type="EMBL" id="QFU82825.1"/>
    </source>
</evidence>
<feature type="compositionally biased region" description="Basic and acidic residues" evidence="1">
    <location>
        <begin position="8"/>
        <end position="20"/>
    </location>
</feature>
<dbReference type="OrthoDB" id="302635at2157"/>
<feature type="region of interest" description="Disordered" evidence="1">
    <location>
        <begin position="109"/>
        <end position="141"/>
    </location>
</feature>
<proteinExistence type="predicted"/>
<protein>
    <submittedName>
        <fullName evidence="2">Uncharacterized protein</fullName>
    </submittedName>
</protein>
<dbReference type="AlphaFoldDB" id="A0A5P9P3U6"/>
<dbReference type="EMBL" id="CP045488">
    <property type="protein sequence ID" value="QFU82825.1"/>
    <property type="molecule type" value="Genomic_DNA"/>
</dbReference>
<gene>
    <name evidence="2" type="ORF">GCU68_09950</name>
</gene>
<name>A0A5P9P3U6_9EURY</name>
<reference evidence="2 3" key="1">
    <citation type="journal article" date="2007" name="Int. J. Syst. Evol. Microbiol.">
        <title>Natronorubrum sulfidifaciens sp. nov., an extremely haloalkaliphilic archaeon isolated from Aiding salt lake in Xin-Jiang, China.</title>
        <authorList>
            <person name="Cui H.L."/>
            <person name="Tohty D."/>
            <person name="Liu H.C."/>
            <person name="Liu S.J."/>
            <person name="Oren A."/>
            <person name="Zhou P.J."/>
        </authorList>
    </citation>
    <scope>NUCLEOTIDE SEQUENCE [LARGE SCALE GENOMIC DNA]</scope>
    <source>
        <strain evidence="2 3">7-3</strain>
    </source>
</reference>
<dbReference type="RefSeq" id="WP_152941192.1">
    <property type="nucleotide sequence ID" value="NZ_CP045488.1"/>
</dbReference>
<dbReference type="GeneID" id="42301369"/>
<dbReference type="KEGG" id="nas:GCU68_09950"/>